<feature type="domain" description="Cyclic nucleotide-binding" evidence="3">
    <location>
        <begin position="18"/>
        <end position="122"/>
    </location>
</feature>
<gene>
    <name evidence="5" type="ORF">H9S92_04725</name>
</gene>
<organism evidence="5 6">
    <name type="scientific">Neolewinella lacunae</name>
    <dbReference type="NCBI Taxonomy" id="1517758"/>
    <lineage>
        <taxon>Bacteria</taxon>
        <taxon>Pseudomonadati</taxon>
        <taxon>Bacteroidota</taxon>
        <taxon>Saprospiria</taxon>
        <taxon>Saprospirales</taxon>
        <taxon>Lewinellaceae</taxon>
        <taxon>Neolewinella</taxon>
    </lineage>
</organism>
<dbReference type="Gene3D" id="2.60.120.10">
    <property type="entry name" value="Jelly Rolls"/>
    <property type="match status" value="1"/>
</dbReference>
<sequence length="642" mass="72685">MPNQVTRRIYDYLKDIPPFSFVDNEEALMAVAGRVEVRYQPVGTVIFRPGEPPKDRFYLVKEGAIELYHRVEDAESLVERLGEGEVFGIRPLLAEDNYLFEARAVEESLLYAINSAGFRELLPRYPALTQYLATSMAGSGRFALNRPAPVPKLGDDSLQPDLAGLLPIQANRTPITCPATARIVDAARAMSEHNVGSIIITDLRQRPIGIITDRDLRQKVATGLVSNQELVGEIMQGPVACIRPMLSLADVQIEMVRRNINHLVQTEDGTDKTPVTGIISKHDILVVQGNNPAVLIREIGRAKSSAYLRTLRERTEQLLASYLEREVSISFITTVMTKINDEIIRKCIKLGLARVQADGLGNPPALFDWLVLGSQGRGEQLLRTDQDNALIFEDVPQHRYAAVKDYFLQLASYVTEFLNDVGFEYCSGDMMASNPRWCLPVSAWKTQFSQWMHENSAENMLHTSIFFDYRGVWGDGSLPAKLTEHIFQELERSSARFLASLALAALDNPSPLTFFRNFVVERSGEHKDQFDLKSRAMRPLTDAARVLMLEARQGNINNTFRRFEVMAEREPQNAELFRAAAEAYEVLIRLRATMGLRRKDSGRFLKPEELSRVQRLLLRNSFEPVKEIQTLLEVRFQLNFLR</sequence>
<dbReference type="InterPro" id="IPR000644">
    <property type="entry name" value="CBS_dom"/>
</dbReference>
<dbReference type="InterPro" id="IPR051462">
    <property type="entry name" value="CBS_domain-containing"/>
</dbReference>
<dbReference type="GO" id="GO:0008773">
    <property type="term" value="F:[protein-PII] uridylyltransferase activity"/>
    <property type="evidence" value="ECO:0007669"/>
    <property type="project" value="InterPro"/>
</dbReference>
<dbReference type="AlphaFoldDB" id="A0A923PG52"/>
<evidence type="ECO:0000259" key="3">
    <source>
        <dbReference type="PROSITE" id="PS50042"/>
    </source>
</evidence>
<dbReference type="CDD" id="cd00038">
    <property type="entry name" value="CAP_ED"/>
    <property type="match status" value="1"/>
</dbReference>
<name>A0A923PG52_9BACT</name>
<keyword evidence="6" id="KW-1185">Reference proteome</keyword>
<dbReference type="EMBL" id="JACSIT010000067">
    <property type="protein sequence ID" value="MBC6993452.1"/>
    <property type="molecule type" value="Genomic_DNA"/>
</dbReference>
<feature type="domain" description="CBS" evidence="4">
    <location>
        <begin position="170"/>
        <end position="226"/>
    </location>
</feature>
<dbReference type="Pfam" id="PF10335">
    <property type="entry name" value="DUF294_C"/>
    <property type="match status" value="1"/>
</dbReference>
<reference evidence="5" key="1">
    <citation type="submission" date="2020-08" db="EMBL/GenBank/DDBJ databases">
        <title>Lewinella bacteria from marine environments.</title>
        <authorList>
            <person name="Zhong Y."/>
        </authorList>
    </citation>
    <scope>NUCLEOTIDE SEQUENCE</scope>
    <source>
        <strain evidence="5">KCTC 42187</strain>
    </source>
</reference>
<evidence type="ECO:0000313" key="6">
    <source>
        <dbReference type="Proteomes" id="UP000650081"/>
    </source>
</evidence>
<dbReference type="RefSeq" id="WP_187465560.1">
    <property type="nucleotide sequence ID" value="NZ_JACSIT010000067.1"/>
</dbReference>
<evidence type="ECO:0000256" key="2">
    <source>
        <dbReference type="PROSITE-ProRule" id="PRU00703"/>
    </source>
</evidence>
<dbReference type="Pfam" id="PF00027">
    <property type="entry name" value="cNMP_binding"/>
    <property type="match status" value="1"/>
</dbReference>
<dbReference type="InterPro" id="IPR018821">
    <property type="entry name" value="DUF294_put_nucleoTrafse_sb-bd"/>
</dbReference>
<dbReference type="InterPro" id="IPR046342">
    <property type="entry name" value="CBS_dom_sf"/>
</dbReference>
<evidence type="ECO:0000256" key="1">
    <source>
        <dbReference type="ARBA" id="ARBA00022737"/>
    </source>
</evidence>
<dbReference type="PROSITE" id="PS51371">
    <property type="entry name" value="CBS"/>
    <property type="match status" value="2"/>
</dbReference>
<dbReference type="CDD" id="cd05401">
    <property type="entry name" value="NT_GlnE_GlnD_like"/>
    <property type="match status" value="1"/>
</dbReference>
<dbReference type="InterPro" id="IPR000595">
    <property type="entry name" value="cNMP-bd_dom"/>
</dbReference>
<evidence type="ECO:0000259" key="4">
    <source>
        <dbReference type="PROSITE" id="PS51371"/>
    </source>
</evidence>
<dbReference type="Proteomes" id="UP000650081">
    <property type="component" value="Unassembled WGS sequence"/>
</dbReference>
<dbReference type="Gene3D" id="3.10.580.10">
    <property type="entry name" value="CBS-domain"/>
    <property type="match status" value="1"/>
</dbReference>
<keyword evidence="2" id="KW-0129">CBS domain</keyword>
<dbReference type="InterPro" id="IPR018490">
    <property type="entry name" value="cNMP-bd_dom_sf"/>
</dbReference>
<dbReference type="PROSITE" id="PS50042">
    <property type="entry name" value="CNMP_BINDING_3"/>
    <property type="match status" value="1"/>
</dbReference>
<comment type="caution">
    <text evidence="5">The sequence shown here is derived from an EMBL/GenBank/DDBJ whole genome shotgun (WGS) entry which is preliminary data.</text>
</comment>
<dbReference type="PANTHER" id="PTHR48108:SF34">
    <property type="entry name" value="CBS DOMAIN-CONTAINING PROTEIN YHCV"/>
    <property type="match status" value="1"/>
</dbReference>
<keyword evidence="1" id="KW-0677">Repeat</keyword>
<dbReference type="SUPFAM" id="SSF54631">
    <property type="entry name" value="CBS-domain pair"/>
    <property type="match status" value="1"/>
</dbReference>
<protein>
    <submittedName>
        <fullName evidence="5">Cyclic nucleotide-binding domain-containing protein</fullName>
    </submittedName>
</protein>
<dbReference type="PANTHER" id="PTHR48108">
    <property type="entry name" value="CBS DOMAIN-CONTAINING PROTEIN CBSX2, CHLOROPLASTIC"/>
    <property type="match status" value="1"/>
</dbReference>
<proteinExistence type="predicted"/>
<dbReference type="InterPro" id="IPR005105">
    <property type="entry name" value="GlnD_Uridyltrans_N"/>
</dbReference>
<dbReference type="Pfam" id="PF03445">
    <property type="entry name" value="DUF294"/>
    <property type="match status" value="1"/>
</dbReference>
<evidence type="ECO:0000313" key="5">
    <source>
        <dbReference type="EMBL" id="MBC6993452.1"/>
    </source>
</evidence>
<dbReference type="SMART" id="SM00116">
    <property type="entry name" value="CBS"/>
    <property type="match status" value="2"/>
</dbReference>
<dbReference type="Pfam" id="PF00571">
    <property type="entry name" value="CBS"/>
    <property type="match status" value="2"/>
</dbReference>
<dbReference type="SMART" id="SM00100">
    <property type="entry name" value="cNMP"/>
    <property type="match status" value="1"/>
</dbReference>
<accession>A0A923PG52</accession>
<dbReference type="SUPFAM" id="SSF51206">
    <property type="entry name" value="cAMP-binding domain-like"/>
    <property type="match status" value="1"/>
</dbReference>
<feature type="domain" description="CBS" evidence="4">
    <location>
        <begin position="235"/>
        <end position="294"/>
    </location>
</feature>
<dbReference type="InterPro" id="IPR014710">
    <property type="entry name" value="RmlC-like_jellyroll"/>
</dbReference>